<dbReference type="EMBL" id="CACRXK020036576">
    <property type="protein sequence ID" value="CAB4044859.1"/>
    <property type="molecule type" value="Genomic_DNA"/>
</dbReference>
<gene>
    <name evidence="1" type="ORF">PACLA_8A026996</name>
</gene>
<dbReference type="OrthoDB" id="5983457at2759"/>
<name>A0A6S7LV25_PARCT</name>
<sequence length="399" mass="45277">NSGTVEGQADGANATHCQPTSCCTEMNTIFLCDTAVGKVKMITHPIGLLQYLEKLSAFLKVFGVHKRGEPRNKIHRCSAEEATKILEDVCTFFKTCEREVREFITTERSLQGPDGVCSIQTMRDLDLTLKTVRNIVALIKKVSPNYLDSLDLSSLTILVVENLFAEMREGNDMPLAIQFAYRLSSTVREHLKRNTKCSFNYYTSSSSYYPMQNGFLPFSKLPTMPKPERNHVTKTQLAEMRKWRAEFGQSVRQVTVRNKSTKDNPGTLPINCYAAKPSQPRPVNFLQLEMTAEQEQQSLQNAQNPLLFMKNCFVVIKPGFQPTHLPQAPFYLGRCTADVKSSERRAQVAIYRQDFLLPFHFVYANVVYLLDLNGVSREIQSSFAEEDIVVMEEETILVV</sequence>
<evidence type="ECO:0000313" key="1">
    <source>
        <dbReference type="EMBL" id="CAB4044859.1"/>
    </source>
</evidence>
<protein>
    <submittedName>
        <fullName evidence="1">Uncharacterized protein</fullName>
    </submittedName>
</protein>
<organism evidence="1 2">
    <name type="scientific">Paramuricea clavata</name>
    <name type="common">Red gorgonian</name>
    <name type="synonym">Violescent sea-whip</name>
    <dbReference type="NCBI Taxonomy" id="317549"/>
    <lineage>
        <taxon>Eukaryota</taxon>
        <taxon>Metazoa</taxon>
        <taxon>Cnidaria</taxon>
        <taxon>Anthozoa</taxon>
        <taxon>Octocorallia</taxon>
        <taxon>Malacalcyonacea</taxon>
        <taxon>Plexauridae</taxon>
        <taxon>Paramuricea</taxon>
    </lineage>
</organism>
<keyword evidence="2" id="KW-1185">Reference proteome</keyword>
<evidence type="ECO:0000313" key="2">
    <source>
        <dbReference type="Proteomes" id="UP001152795"/>
    </source>
</evidence>
<accession>A0A6S7LV25</accession>
<proteinExistence type="predicted"/>
<dbReference type="Proteomes" id="UP001152795">
    <property type="component" value="Unassembled WGS sequence"/>
</dbReference>
<dbReference type="AlphaFoldDB" id="A0A6S7LV25"/>
<feature type="non-terminal residue" evidence="1">
    <location>
        <position position="1"/>
    </location>
</feature>
<comment type="caution">
    <text evidence="1">The sequence shown here is derived from an EMBL/GenBank/DDBJ whole genome shotgun (WGS) entry which is preliminary data.</text>
</comment>
<reference evidence="1" key="1">
    <citation type="submission" date="2020-04" db="EMBL/GenBank/DDBJ databases">
        <authorList>
            <person name="Alioto T."/>
            <person name="Alioto T."/>
            <person name="Gomez Garrido J."/>
        </authorList>
    </citation>
    <scope>NUCLEOTIDE SEQUENCE</scope>
    <source>
        <strain evidence="1">A484AB</strain>
    </source>
</reference>